<gene>
    <name evidence="3" type="ORF">ATJ93_0569</name>
</gene>
<evidence type="ECO:0000256" key="1">
    <source>
        <dbReference type="SAM" id="MobiDB-lite"/>
    </source>
</evidence>
<proteinExistence type="predicted"/>
<feature type="domain" description="DUF7260" evidence="2">
    <location>
        <begin position="43"/>
        <end position="297"/>
    </location>
</feature>
<dbReference type="Pfam" id="PF23921">
    <property type="entry name" value="DUF7260"/>
    <property type="match status" value="1"/>
</dbReference>
<dbReference type="RefSeq" id="WP_211334016.1">
    <property type="nucleotide sequence ID" value="NZ_RAPO01000001.1"/>
</dbReference>
<dbReference type="EMBL" id="RAPO01000001">
    <property type="protein sequence ID" value="RKD97580.1"/>
    <property type="molecule type" value="Genomic_DNA"/>
</dbReference>
<protein>
    <recommendedName>
        <fullName evidence="2">DUF7260 domain-containing protein</fullName>
    </recommendedName>
</protein>
<reference evidence="3 4" key="1">
    <citation type="submission" date="2018-09" db="EMBL/GenBank/DDBJ databases">
        <title>Genomic Encyclopedia of Archaeal and Bacterial Type Strains, Phase II (KMG-II): from individual species to whole genera.</title>
        <authorList>
            <person name="Goeker M."/>
        </authorList>
    </citation>
    <scope>NUCLEOTIDE SEQUENCE [LARGE SCALE GENOMIC DNA]</scope>
    <source>
        <strain evidence="3 4">DSM 13151</strain>
    </source>
</reference>
<comment type="caution">
    <text evidence="3">The sequence shown here is derived from an EMBL/GenBank/DDBJ whole genome shotgun (WGS) entry which is preliminary data.</text>
</comment>
<evidence type="ECO:0000313" key="4">
    <source>
        <dbReference type="Proteomes" id="UP000283805"/>
    </source>
</evidence>
<dbReference type="AlphaFoldDB" id="A0A3R7HK94"/>
<organism evidence="3 4">
    <name type="scientific">Halopiger aswanensis</name>
    <dbReference type="NCBI Taxonomy" id="148449"/>
    <lineage>
        <taxon>Archaea</taxon>
        <taxon>Methanobacteriati</taxon>
        <taxon>Methanobacteriota</taxon>
        <taxon>Stenosarchaea group</taxon>
        <taxon>Halobacteria</taxon>
        <taxon>Halobacteriales</taxon>
        <taxon>Natrialbaceae</taxon>
        <taxon>Halopiger</taxon>
    </lineage>
</organism>
<evidence type="ECO:0000259" key="2">
    <source>
        <dbReference type="Pfam" id="PF23921"/>
    </source>
</evidence>
<dbReference type="InterPro" id="IPR055684">
    <property type="entry name" value="DUF7260"/>
</dbReference>
<dbReference type="Proteomes" id="UP000283805">
    <property type="component" value="Unassembled WGS sequence"/>
</dbReference>
<evidence type="ECO:0000313" key="3">
    <source>
        <dbReference type="EMBL" id="RKD97580.1"/>
    </source>
</evidence>
<name>A0A3R7HK94_9EURY</name>
<accession>A0A3R7HK94</accession>
<keyword evidence="4" id="KW-1185">Reference proteome</keyword>
<feature type="region of interest" description="Disordered" evidence="1">
    <location>
        <begin position="1"/>
        <end position="43"/>
    </location>
</feature>
<dbReference type="OrthoDB" id="206489at2157"/>
<feature type="compositionally biased region" description="Basic and acidic residues" evidence="1">
    <location>
        <begin position="8"/>
        <end position="24"/>
    </location>
</feature>
<sequence>MSPTPTTDCDRAPDPDSDRDRGRGATESPGTLEAPAVPEVREPLTTAREVLEREDRQLTVEQRAFERFQRRVAALDPVAPQATVAGAGVGSGIGTGTAGAGGVGTGTTSTAMHGRPSEGLSQVRAAYVETVMSVPHYDDLYDDTWLESIAEEFSEEQAAALEQHTQLHPQLQQSLVTAAEQAVTNRTQLLEHVETEREAVAAADQELCDIRDELQSLLAQPLAQLEFNALRLTRNRLETLRERCDVLATERQTVLQRRRQEFVIGNAGTLEDYFYGDCEHTYPILAAVADLGTSIERGAAAVDRSLEQLLERESKAHPFGRAES</sequence>